<comment type="caution">
    <text evidence="3">The sequence shown here is derived from an EMBL/GenBank/DDBJ whole genome shotgun (WGS) entry which is preliminary data.</text>
</comment>
<dbReference type="Proteomes" id="UP000007148">
    <property type="component" value="Unassembled WGS sequence"/>
</dbReference>
<feature type="region of interest" description="Disordered" evidence="1">
    <location>
        <begin position="356"/>
        <end position="380"/>
    </location>
</feature>
<organism evidence="3 4">
    <name type="scientific">Serendipita indica (strain DSM 11827)</name>
    <name type="common">Root endophyte fungus</name>
    <name type="synonym">Piriformospora indica</name>
    <dbReference type="NCBI Taxonomy" id="1109443"/>
    <lineage>
        <taxon>Eukaryota</taxon>
        <taxon>Fungi</taxon>
        <taxon>Dikarya</taxon>
        <taxon>Basidiomycota</taxon>
        <taxon>Agaricomycotina</taxon>
        <taxon>Agaricomycetes</taxon>
        <taxon>Sebacinales</taxon>
        <taxon>Serendipitaceae</taxon>
        <taxon>Serendipita</taxon>
    </lineage>
</organism>
<evidence type="ECO:0000313" key="3">
    <source>
        <dbReference type="EMBL" id="CCA74440.1"/>
    </source>
</evidence>
<feature type="transmembrane region" description="Helical" evidence="2">
    <location>
        <begin position="216"/>
        <end position="240"/>
    </location>
</feature>
<name>G4TSZ7_SERID</name>
<keyword evidence="2" id="KW-0472">Membrane</keyword>
<feature type="region of interest" description="Disordered" evidence="1">
    <location>
        <begin position="320"/>
        <end position="341"/>
    </location>
</feature>
<evidence type="ECO:0000313" key="4">
    <source>
        <dbReference type="Proteomes" id="UP000007148"/>
    </source>
</evidence>
<dbReference type="InParanoid" id="G4TSZ7"/>
<evidence type="ECO:0000256" key="1">
    <source>
        <dbReference type="SAM" id="MobiDB-lite"/>
    </source>
</evidence>
<reference evidence="3 4" key="1">
    <citation type="journal article" date="2011" name="PLoS Pathog.">
        <title>Endophytic Life Strategies Decoded by Genome and Transcriptome Analyses of the Mutualistic Root Symbiont Piriformospora indica.</title>
        <authorList>
            <person name="Zuccaro A."/>
            <person name="Lahrmann U."/>
            <person name="Guldener U."/>
            <person name="Langen G."/>
            <person name="Pfiffi S."/>
            <person name="Biedenkopf D."/>
            <person name="Wong P."/>
            <person name="Samans B."/>
            <person name="Grimm C."/>
            <person name="Basiewicz M."/>
            <person name="Murat C."/>
            <person name="Martin F."/>
            <person name="Kogel K.H."/>
        </authorList>
    </citation>
    <scope>NUCLEOTIDE SEQUENCE [LARGE SCALE GENOMIC DNA]</scope>
    <source>
        <strain evidence="3 4">DSM 11827</strain>
    </source>
</reference>
<sequence>MTLRRIYFLSSLIGFLALGGLTVGYEPLRDSATHDNRPPEALDDSLLPPIDPFLLNPIVPGSKRGSREYTPANLLGKRQNPVDVTAMPSAGPKHTLTLIGFGILEWNVYAAWICADGTLHTFRFADQFQVATSPRILAALQALSARDCIPAVGMDQQAVEKAAALLASRVAIILVVRAPPMFAMPAAGRRHASATVTFPTQAPTDTSQPTKTNNTALIAGASAGGAVALILIALGAYCALKKRPATPLGTQPKETRIDLAPTPVPYITPSADRRYSHMSTVPLARPAVPSLVGTQPTVSTVGSVLGDVSTHGPSSAYTGMGYTPSPAPAETTAASSQSGRGASYYASTPIYDLGGVSTTSQTSSNPNLATSSQRRSNTLSSQAGIANAIPPWLNGSVVSHGTNDNPMPSTSPPLGSQAAVRADISPVGSPPPPAFSPPPLDLGEGGVGYAPWAYPPEDINSGAGRVISTDAPRDTKARPSGRRV</sequence>
<evidence type="ECO:0000256" key="2">
    <source>
        <dbReference type="SAM" id="Phobius"/>
    </source>
</evidence>
<keyword evidence="4" id="KW-1185">Reference proteome</keyword>
<evidence type="ECO:0008006" key="5">
    <source>
        <dbReference type="Google" id="ProtNLM"/>
    </source>
</evidence>
<feature type="region of interest" description="Disordered" evidence="1">
    <location>
        <begin position="396"/>
        <end position="418"/>
    </location>
</feature>
<keyword evidence="2" id="KW-1133">Transmembrane helix</keyword>
<feature type="compositionally biased region" description="Polar residues" evidence="1">
    <location>
        <begin position="396"/>
        <end position="414"/>
    </location>
</feature>
<gene>
    <name evidence="3" type="ORF">PIIN_08393</name>
</gene>
<keyword evidence="2" id="KW-0812">Transmembrane</keyword>
<accession>G4TSZ7</accession>
<proteinExistence type="predicted"/>
<protein>
    <recommendedName>
        <fullName evidence="5">Transmembrane protein</fullName>
    </recommendedName>
</protein>
<feature type="compositionally biased region" description="Pro residues" evidence="1">
    <location>
        <begin position="428"/>
        <end position="440"/>
    </location>
</feature>
<dbReference type="EMBL" id="CAFZ01000313">
    <property type="protein sequence ID" value="CCA74440.1"/>
    <property type="molecule type" value="Genomic_DNA"/>
</dbReference>
<feature type="region of interest" description="Disordered" evidence="1">
    <location>
        <begin position="460"/>
        <end position="484"/>
    </location>
</feature>
<dbReference type="AlphaFoldDB" id="G4TSZ7"/>
<dbReference type="HOGENOM" id="CLU_563941_0_0_1"/>
<feature type="region of interest" description="Disordered" evidence="1">
    <location>
        <begin position="423"/>
        <end position="442"/>
    </location>
</feature>